<dbReference type="SUPFAM" id="SSF53756">
    <property type="entry name" value="UDP-Glycosyltransferase/glycogen phosphorylase"/>
    <property type="match status" value="1"/>
</dbReference>
<dbReference type="Gene3D" id="3.40.50.2000">
    <property type="entry name" value="Glycogen Phosphorylase B"/>
    <property type="match status" value="2"/>
</dbReference>
<dbReference type="RefSeq" id="WP_271194329.1">
    <property type="nucleotide sequence ID" value="NZ_BSFN01000002.1"/>
</dbReference>
<reference evidence="4" key="2">
    <citation type="submission" date="2023-01" db="EMBL/GenBank/DDBJ databases">
        <authorList>
            <person name="Sun Q."/>
            <person name="Evtushenko L."/>
        </authorList>
    </citation>
    <scope>NUCLEOTIDE SEQUENCE</scope>
    <source>
        <strain evidence="4">VKM B-2935</strain>
    </source>
</reference>
<gene>
    <name evidence="4" type="ORF">GCM10017655_11670</name>
</gene>
<keyword evidence="1 4" id="KW-0808">Transferase</keyword>
<protein>
    <submittedName>
        <fullName evidence="4">Glycosyl transferase family 1</fullName>
    </submittedName>
</protein>
<evidence type="ECO:0000259" key="2">
    <source>
        <dbReference type="Pfam" id="PF00534"/>
    </source>
</evidence>
<dbReference type="InterPro" id="IPR028098">
    <property type="entry name" value="Glyco_trans_4-like_N"/>
</dbReference>
<dbReference type="Pfam" id="PF13439">
    <property type="entry name" value="Glyco_transf_4"/>
    <property type="match status" value="1"/>
</dbReference>
<evidence type="ECO:0000313" key="5">
    <source>
        <dbReference type="Proteomes" id="UP001143328"/>
    </source>
</evidence>
<sequence length="348" mass="38729">MPYVNARFLTQAMTGVQRYSLEISLQLRQQMPELRFVAPHNIVQHEAAEALGVERIGSRTGHAWEQLDLPAFLRSQGSPLLVNLANTAPAFYSNKLSTLHDIAFERFPENFSWKFRLAYQLATPRTIRTSKKVMTVSEFSKQEICAVYKTPAERVVVVPNAVSGEFKPVPHEVAEPYLLAVSSLNTQKNFHGLVDAFSLLQQSSHKLYIVGSLNKNFADPGLVKKIETDSRIKLLGRVSDEELVRLYSGATAFIYPSFYEGFGLPPLEAQACGCPVIAANAASLPEVCGDSALYCSPYDVQDIAKQIQVLISSPELAQSLREKGFANIQRYSWAASASRLLQVIREFQ</sequence>
<dbReference type="AlphaFoldDB" id="A0A9W6NEV0"/>
<reference evidence="4" key="1">
    <citation type="journal article" date="2014" name="Int. J. Syst. Evol. Microbiol.">
        <title>Complete genome sequence of Corynebacterium casei LMG S-19264T (=DSM 44701T), isolated from a smear-ripened cheese.</title>
        <authorList>
            <consortium name="US DOE Joint Genome Institute (JGI-PGF)"/>
            <person name="Walter F."/>
            <person name="Albersmeier A."/>
            <person name="Kalinowski J."/>
            <person name="Ruckert C."/>
        </authorList>
    </citation>
    <scope>NUCLEOTIDE SEQUENCE</scope>
    <source>
        <strain evidence="4">VKM B-2935</strain>
    </source>
</reference>
<evidence type="ECO:0000256" key="1">
    <source>
        <dbReference type="ARBA" id="ARBA00022679"/>
    </source>
</evidence>
<organism evidence="4 5">
    <name type="scientific">Pseudomonas turukhanskensis</name>
    <dbReference type="NCBI Taxonomy" id="1806536"/>
    <lineage>
        <taxon>Bacteria</taxon>
        <taxon>Pseudomonadati</taxon>
        <taxon>Pseudomonadota</taxon>
        <taxon>Gammaproteobacteria</taxon>
        <taxon>Pseudomonadales</taxon>
        <taxon>Pseudomonadaceae</taxon>
        <taxon>Pseudomonas</taxon>
    </lineage>
</organism>
<dbReference type="GO" id="GO:0016757">
    <property type="term" value="F:glycosyltransferase activity"/>
    <property type="evidence" value="ECO:0007669"/>
    <property type="project" value="InterPro"/>
</dbReference>
<comment type="caution">
    <text evidence="4">The sequence shown here is derived from an EMBL/GenBank/DDBJ whole genome shotgun (WGS) entry which is preliminary data.</text>
</comment>
<feature type="domain" description="Glycosyl transferase family 1" evidence="2">
    <location>
        <begin position="170"/>
        <end position="324"/>
    </location>
</feature>
<name>A0A9W6NEV0_9PSED</name>
<dbReference type="EMBL" id="BSFN01000002">
    <property type="protein sequence ID" value="GLK88105.1"/>
    <property type="molecule type" value="Genomic_DNA"/>
</dbReference>
<dbReference type="Proteomes" id="UP001143328">
    <property type="component" value="Unassembled WGS sequence"/>
</dbReference>
<keyword evidence="5" id="KW-1185">Reference proteome</keyword>
<dbReference type="CDD" id="cd03809">
    <property type="entry name" value="GT4_MtfB-like"/>
    <property type="match status" value="1"/>
</dbReference>
<dbReference type="PANTHER" id="PTHR46401:SF2">
    <property type="entry name" value="GLYCOSYLTRANSFERASE WBBK-RELATED"/>
    <property type="match status" value="1"/>
</dbReference>
<dbReference type="InterPro" id="IPR001296">
    <property type="entry name" value="Glyco_trans_1"/>
</dbReference>
<dbReference type="PANTHER" id="PTHR46401">
    <property type="entry name" value="GLYCOSYLTRANSFERASE WBBK-RELATED"/>
    <property type="match status" value="1"/>
</dbReference>
<evidence type="ECO:0000259" key="3">
    <source>
        <dbReference type="Pfam" id="PF13439"/>
    </source>
</evidence>
<dbReference type="GO" id="GO:0009103">
    <property type="term" value="P:lipopolysaccharide biosynthetic process"/>
    <property type="evidence" value="ECO:0007669"/>
    <property type="project" value="TreeGrafter"/>
</dbReference>
<feature type="domain" description="Glycosyltransferase subfamily 4-like N-terminal" evidence="3">
    <location>
        <begin position="15"/>
        <end position="162"/>
    </location>
</feature>
<accession>A0A9W6NEV0</accession>
<dbReference type="Pfam" id="PF00534">
    <property type="entry name" value="Glycos_transf_1"/>
    <property type="match status" value="1"/>
</dbReference>
<evidence type="ECO:0000313" key="4">
    <source>
        <dbReference type="EMBL" id="GLK88105.1"/>
    </source>
</evidence>
<proteinExistence type="predicted"/>